<organism evidence="3 4">
    <name type="scientific">Thermanaerothrix daxensis</name>
    <dbReference type="NCBI Taxonomy" id="869279"/>
    <lineage>
        <taxon>Bacteria</taxon>
        <taxon>Bacillati</taxon>
        <taxon>Chloroflexota</taxon>
        <taxon>Anaerolineae</taxon>
        <taxon>Anaerolineales</taxon>
        <taxon>Anaerolineaceae</taxon>
        <taxon>Thermanaerothrix</taxon>
    </lineage>
</organism>
<sequence length="414" mass="45453">MANAEKIKVIIVDDISETRETIRRALHLEPNVEVVGVARNGQEAIELATECRPDVVIMDINMPDMDGIKATEAIRRKVPYTQVVILSVQNDPGYMRRAMLAGARDFLSKPPDIDELLAAVRRAGTMALEEKRSAPAPGVVEGGVMGGMPGPAQKGKIIAVYGPKGGTGKTILATNLAIALQVQNQRTILVDGDLQFGDVVVMLNERGKNSVIDLAIRADELDAEIVEGVVVTHRETKLPILVAPSQPEMALQVNGEQFAKLLQFLSTLYRFVIVDTSSYLSDTTQAILEIADFIILITTQELPTLKNVSLFLTLADKSNISRERIILVLNRYDKRISLDAERIYNSLKHPVEVVIPLDERAVIQSILKGRPFVLEDRASAISKGVLSLADLIQRKITQLEALPERETASKKWGA</sequence>
<dbReference type="InterPro" id="IPR011006">
    <property type="entry name" value="CheY-like_superfamily"/>
</dbReference>
<dbReference type="Gene3D" id="3.40.50.2300">
    <property type="match status" value="1"/>
</dbReference>
<dbReference type="Gene3D" id="3.40.50.300">
    <property type="entry name" value="P-loop containing nucleotide triphosphate hydrolases"/>
    <property type="match status" value="1"/>
</dbReference>
<dbReference type="PANTHER" id="PTHR43384">
    <property type="entry name" value="SEPTUM SITE-DETERMINING PROTEIN MIND HOMOLOG, CHLOROPLASTIC-RELATED"/>
    <property type="match status" value="1"/>
</dbReference>
<dbReference type="GO" id="GO:0005829">
    <property type="term" value="C:cytosol"/>
    <property type="evidence" value="ECO:0007669"/>
    <property type="project" value="TreeGrafter"/>
</dbReference>
<dbReference type="InterPro" id="IPR003593">
    <property type="entry name" value="AAA+_ATPase"/>
</dbReference>
<dbReference type="CDD" id="cd17535">
    <property type="entry name" value="REC_NarL-like"/>
    <property type="match status" value="1"/>
</dbReference>
<gene>
    <name evidence="3" type="ORF">SE15_05320</name>
</gene>
<proteinExistence type="predicted"/>
<keyword evidence="1" id="KW-0597">Phosphoprotein</keyword>
<protein>
    <recommendedName>
        <fullName evidence="2">Response regulatory domain-containing protein</fullName>
    </recommendedName>
</protein>
<dbReference type="SUPFAM" id="SSF52172">
    <property type="entry name" value="CheY-like"/>
    <property type="match status" value="1"/>
</dbReference>
<dbReference type="SUPFAM" id="SSF52540">
    <property type="entry name" value="P-loop containing nucleoside triphosphate hydrolases"/>
    <property type="match status" value="1"/>
</dbReference>
<evidence type="ECO:0000256" key="1">
    <source>
        <dbReference type="PROSITE-ProRule" id="PRU00169"/>
    </source>
</evidence>
<dbReference type="GO" id="GO:0051782">
    <property type="term" value="P:negative regulation of cell division"/>
    <property type="evidence" value="ECO:0007669"/>
    <property type="project" value="TreeGrafter"/>
</dbReference>
<dbReference type="SMART" id="SM00382">
    <property type="entry name" value="AAA"/>
    <property type="match status" value="1"/>
</dbReference>
<dbReference type="EMBL" id="LGKO01000002">
    <property type="protein sequence ID" value="KPL84506.1"/>
    <property type="molecule type" value="Genomic_DNA"/>
</dbReference>
<dbReference type="STRING" id="869279.SE15_05320"/>
<dbReference type="GO" id="GO:0009898">
    <property type="term" value="C:cytoplasmic side of plasma membrane"/>
    <property type="evidence" value="ECO:0007669"/>
    <property type="project" value="TreeGrafter"/>
</dbReference>
<dbReference type="GO" id="GO:0000160">
    <property type="term" value="P:phosphorelay signal transduction system"/>
    <property type="evidence" value="ECO:0007669"/>
    <property type="project" value="InterPro"/>
</dbReference>
<evidence type="ECO:0000259" key="2">
    <source>
        <dbReference type="PROSITE" id="PS50110"/>
    </source>
</evidence>
<reference evidence="3 4" key="1">
    <citation type="submission" date="2015-07" db="EMBL/GenBank/DDBJ databases">
        <title>Whole genome sequence of Thermanaerothrix daxensis DSM 23592.</title>
        <authorList>
            <person name="Hemp J."/>
            <person name="Ward L.M."/>
            <person name="Pace L.A."/>
            <person name="Fischer W.W."/>
        </authorList>
    </citation>
    <scope>NUCLEOTIDE SEQUENCE [LARGE SCALE GENOMIC DNA]</scope>
    <source>
        <strain evidence="3 4">GNS-1</strain>
    </source>
</reference>
<evidence type="ECO:0000313" key="4">
    <source>
        <dbReference type="Proteomes" id="UP000050544"/>
    </source>
</evidence>
<dbReference type="GO" id="GO:0005524">
    <property type="term" value="F:ATP binding"/>
    <property type="evidence" value="ECO:0007669"/>
    <property type="project" value="TreeGrafter"/>
</dbReference>
<dbReference type="InterPro" id="IPR050625">
    <property type="entry name" value="ParA/MinD_ATPase"/>
</dbReference>
<dbReference type="OrthoDB" id="9794577at2"/>
<dbReference type="RefSeq" id="WP_054521041.1">
    <property type="nucleotide sequence ID" value="NZ_LGKO01000002.1"/>
</dbReference>
<dbReference type="SMART" id="SM00448">
    <property type="entry name" value="REC"/>
    <property type="match status" value="1"/>
</dbReference>
<dbReference type="InterPro" id="IPR001789">
    <property type="entry name" value="Sig_transdc_resp-reg_receiver"/>
</dbReference>
<evidence type="ECO:0000313" key="3">
    <source>
        <dbReference type="EMBL" id="KPL84506.1"/>
    </source>
</evidence>
<dbReference type="InterPro" id="IPR058245">
    <property type="entry name" value="NreC/VraR/RcsB-like_REC"/>
</dbReference>
<feature type="modified residue" description="4-aspartylphosphate" evidence="1">
    <location>
        <position position="59"/>
    </location>
</feature>
<dbReference type="Proteomes" id="UP000050544">
    <property type="component" value="Unassembled WGS sequence"/>
</dbReference>
<dbReference type="InterPro" id="IPR025669">
    <property type="entry name" value="AAA_dom"/>
</dbReference>
<dbReference type="AlphaFoldDB" id="A0A0N8GQS4"/>
<accession>A0A0N8GQS4</accession>
<feature type="domain" description="Response regulatory" evidence="2">
    <location>
        <begin position="8"/>
        <end position="124"/>
    </location>
</feature>
<name>A0A0N8GQS4_9CHLR</name>
<dbReference type="PANTHER" id="PTHR43384:SF13">
    <property type="entry name" value="SLR0110 PROTEIN"/>
    <property type="match status" value="1"/>
</dbReference>
<dbReference type="InterPro" id="IPR027417">
    <property type="entry name" value="P-loop_NTPase"/>
</dbReference>
<dbReference type="PROSITE" id="PS50110">
    <property type="entry name" value="RESPONSE_REGULATORY"/>
    <property type="match status" value="1"/>
</dbReference>
<dbReference type="Pfam" id="PF13614">
    <property type="entry name" value="AAA_31"/>
    <property type="match status" value="1"/>
</dbReference>
<dbReference type="GO" id="GO:0016887">
    <property type="term" value="F:ATP hydrolysis activity"/>
    <property type="evidence" value="ECO:0007669"/>
    <property type="project" value="TreeGrafter"/>
</dbReference>
<dbReference type="Pfam" id="PF00072">
    <property type="entry name" value="Response_reg"/>
    <property type="match status" value="1"/>
</dbReference>
<comment type="caution">
    <text evidence="3">The sequence shown here is derived from an EMBL/GenBank/DDBJ whole genome shotgun (WGS) entry which is preliminary data.</text>
</comment>
<keyword evidence="4" id="KW-1185">Reference proteome</keyword>